<dbReference type="Proteomes" id="UP001595816">
    <property type="component" value="Unassembled WGS sequence"/>
</dbReference>
<feature type="signal peptide" evidence="1">
    <location>
        <begin position="1"/>
        <end position="31"/>
    </location>
</feature>
<sequence length="695" mass="73735">MRRRTLLITPAVAAAATMITPMAGFTPAAYAAPAVTPGVRVRERTVRPITGQTHVDGRPVTADTGTRASAAPSAKTWTLTVAVLDRSGAVAAPTDRPTVIIQNLDLGDVFYWGAPGPVDLPEGRYSITADVATARTGADPAYSVLTHPELRLDRHRTVTLDARAAQRVSVEPDDLAARGGSHDVMVFTQVADSPFPLVVRYVFDPRFDEVYAATIPGTQSAAYAFGQARRATEPTVDLVAGGTDPFGVRAEWLDPGFEAEEDRAGVIAVHAEQIGKGDLTGRLVVIEVPGDLPYADLLTMLTELSGRGARLALVVPRGAGSAFYDGDLSALPLPVLVGWGTTGDRFAALTRSGAQRVSYASSPRPRLRYELAYGVTGRLVTPQIYRPGTATLAALPVSYHDGEAGSARFAHAGQVFFGSTVRAMWSTPTAAPQQRIEYFTPGRWELTVTPYGRPGGVVTGTYDLRAGLNPAIAWDKPVFSPSLSGTTRTRAGERPWAYRDADAIDVILPLFGDASGRPVTPSAGLDSGSISLHREGVLVDSVPVPDAARFAVPAEPASYRLTASVTRDQPWWHLATRIDAEWLFRSSAADAGMPLPLLAVRFDPALSLRNRAPAGPFAFPATVTTAGSGTASLTVEASFDDGATWRPAGVTGSGNRFTVRLVQPASGYVSLRASVTLDATTRQRLTVLRAYALGR</sequence>
<evidence type="ECO:0000313" key="2">
    <source>
        <dbReference type="EMBL" id="MFC4136867.1"/>
    </source>
</evidence>
<dbReference type="EMBL" id="JBHSAY010000035">
    <property type="protein sequence ID" value="MFC4136867.1"/>
    <property type="molecule type" value="Genomic_DNA"/>
</dbReference>
<organism evidence="2 3">
    <name type="scientific">Hamadaea flava</name>
    <dbReference type="NCBI Taxonomy" id="1742688"/>
    <lineage>
        <taxon>Bacteria</taxon>
        <taxon>Bacillati</taxon>
        <taxon>Actinomycetota</taxon>
        <taxon>Actinomycetes</taxon>
        <taxon>Micromonosporales</taxon>
        <taxon>Micromonosporaceae</taxon>
        <taxon>Hamadaea</taxon>
    </lineage>
</organism>
<evidence type="ECO:0000313" key="3">
    <source>
        <dbReference type="Proteomes" id="UP001595816"/>
    </source>
</evidence>
<reference evidence="3" key="1">
    <citation type="journal article" date="2019" name="Int. J. Syst. Evol. Microbiol.">
        <title>The Global Catalogue of Microorganisms (GCM) 10K type strain sequencing project: providing services to taxonomists for standard genome sequencing and annotation.</title>
        <authorList>
            <consortium name="The Broad Institute Genomics Platform"/>
            <consortium name="The Broad Institute Genome Sequencing Center for Infectious Disease"/>
            <person name="Wu L."/>
            <person name="Ma J."/>
        </authorList>
    </citation>
    <scope>NUCLEOTIDE SEQUENCE [LARGE SCALE GENOMIC DNA]</scope>
    <source>
        <strain evidence="3">CGMCC 4.7289</strain>
    </source>
</reference>
<proteinExistence type="predicted"/>
<feature type="chain" id="PRO_5046045294" evidence="1">
    <location>
        <begin position="32"/>
        <end position="695"/>
    </location>
</feature>
<comment type="caution">
    <text evidence="2">The sequence shown here is derived from an EMBL/GenBank/DDBJ whole genome shotgun (WGS) entry which is preliminary data.</text>
</comment>
<keyword evidence="3" id="KW-1185">Reference proteome</keyword>
<protein>
    <submittedName>
        <fullName evidence="2">Uncharacterized protein</fullName>
    </submittedName>
</protein>
<name>A0ABV8M0M2_9ACTN</name>
<accession>A0ABV8M0M2</accession>
<gene>
    <name evidence="2" type="ORF">ACFOZ4_40210</name>
</gene>
<dbReference type="RefSeq" id="WP_253762015.1">
    <property type="nucleotide sequence ID" value="NZ_JAMZDZ010000001.1"/>
</dbReference>
<keyword evidence="1" id="KW-0732">Signal</keyword>
<evidence type="ECO:0000256" key="1">
    <source>
        <dbReference type="SAM" id="SignalP"/>
    </source>
</evidence>